<gene>
    <name evidence="2" type="primary">Muc13</name>
</gene>
<organism evidence="1 2">
    <name type="scientific">Castor canadensis</name>
    <name type="common">American beaver</name>
    <dbReference type="NCBI Taxonomy" id="51338"/>
    <lineage>
        <taxon>Eukaryota</taxon>
        <taxon>Metazoa</taxon>
        <taxon>Chordata</taxon>
        <taxon>Craniata</taxon>
        <taxon>Vertebrata</taxon>
        <taxon>Euteleostomi</taxon>
        <taxon>Mammalia</taxon>
        <taxon>Eutheria</taxon>
        <taxon>Euarchontoglires</taxon>
        <taxon>Glires</taxon>
        <taxon>Rodentia</taxon>
        <taxon>Castorimorpha</taxon>
        <taxon>Castoridae</taxon>
        <taxon>Castor</taxon>
    </lineage>
</organism>
<dbReference type="Proteomes" id="UP001732720">
    <property type="component" value="Chromosome 5"/>
</dbReference>
<proteinExistence type="predicted"/>
<evidence type="ECO:0000313" key="1">
    <source>
        <dbReference type="Proteomes" id="UP001732720"/>
    </source>
</evidence>
<dbReference type="RefSeq" id="XP_073929442.1">
    <property type="nucleotide sequence ID" value="XM_074073341.1"/>
</dbReference>
<name>A0AC58MJ67_CASCN</name>
<keyword evidence="1" id="KW-1185">Reference proteome</keyword>
<protein>
    <submittedName>
        <fullName evidence="2">Mucin-13 isoform X1</fullName>
    </submittedName>
</protein>
<accession>A0AC58MJ67</accession>
<sequence length="546" mass="58571">MTELWTCKRVKNSRQSERENISFLDYQARAAKMKAFVLLPLLTLPLVNLATSDGFATSTPDTRNTAPINNPASDTSRSTEAASTSPTSDATTSDPPTKVKSVATTTSVSNTPTPDSPTSSAATTSTLGSPTSTSPISDTSTVSTSSPMPSSTIDTTESSTSNSPSTGSTPSVSATQNTSATPFTTTLGYSTSSETNTPNTGTTGSSTLCQADTCGSSASCFNLHTEHICLCAEGYYYTDRTCNRGKTFPGDISVLVSETTDLKNETSRNYQDLHTKVTKFFADAFSSTDYYQTVILKVSIPSSRSASSEVRASDETVTVSVVNIFAQNTSQSETNISKIIEDAIKQNVKFSAYSGQDRCDYYGCVKNADGCSNGLDCDCKAGLQRPNVQSPFCLALECPEECNAEHKKQCLKEDSQTLKCICLPGYQTDDQGNCKECPFGYSGVDCKDQFKLILTIVGTIAGILILSLVITLIFSTRSRNKKNTEEQKLIENDYQNLQLQQTGFINLGASGASNGNLFPKVRTSTPRNTPAQNPYANQRGVPHPDY</sequence>
<evidence type="ECO:0000313" key="2">
    <source>
        <dbReference type="RefSeq" id="XP_073929442.1"/>
    </source>
</evidence>
<reference evidence="2" key="1">
    <citation type="submission" date="2025-08" db="UniProtKB">
        <authorList>
            <consortium name="RefSeq"/>
        </authorList>
    </citation>
    <scope>IDENTIFICATION</scope>
</reference>